<evidence type="ECO:0000313" key="6">
    <source>
        <dbReference type="EMBL" id="AEK57166.1"/>
    </source>
</evidence>
<evidence type="ECO:0000313" key="7">
    <source>
        <dbReference type="Proteomes" id="UP000006135"/>
    </source>
</evidence>
<proteinExistence type="inferred from homology"/>
<evidence type="ECO:0000256" key="3">
    <source>
        <dbReference type="ARBA" id="ARBA00022679"/>
    </source>
</evidence>
<dbReference type="GO" id="GO:0016757">
    <property type="term" value="F:glycosyltransferase activity"/>
    <property type="evidence" value="ECO:0007669"/>
    <property type="project" value="UniProtKB-KW"/>
</dbReference>
<gene>
    <name evidence="6" type="ordered locus">Atc_0516</name>
</gene>
<organism evidence="6 7">
    <name type="scientific">Acidithiobacillus caldus (strain SM-1)</name>
    <dbReference type="NCBI Taxonomy" id="990288"/>
    <lineage>
        <taxon>Bacteria</taxon>
        <taxon>Pseudomonadati</taxon>
        <taxon>Pseudomonadota</taxon>
        <taxon>Acidithiobacillia</taxon>
        <taxon>Acidithiobacillales</taxon>
        <taxon>Acidithiobacillaceae</taxon>
        <taxon>Acidithiobacillus</taxon>
    </lineage>
</organism>
<dbReference type="OrthoDB" id="276604at2"/>
<name>F9ZSB7_ACICS</name>
<dbReference type="Proteomes" id="UP000006135">
    <property type="component" value="Chromosome"/>
</dbReference>
<dbReference type="RefSeq" id="WP_014002337.1">
    <property type="nucleotide sequence ID" value="NC_015850.1"/>
</dbReference>
<keyword evidence="4" id="KW-0472">Membrane</keyword>
<dbReference type="EMBL" id="CP002573">
    <property type="protein sequence ID" value="AEK57166.1"/>
    <property type="molecule type" value="Genomic_DNA"/>
</dbReference>
<dbReference type="PANTHER" id="PTHR43630:SF1">
    <property type="entry name" value="POLY-BETA-1,6-N-ACETYL-D-GLUCOSAMINE SYNTHASE"/>
    <property type="match status" value="1"/>
</dbReference>
<keyword evidence="4" id="KW-0812">Transmembrane</keyword>
<dbReference type="PANTHER" id="PTHR43630">
    <property type="entry name" value="POLY-BETA-1,6-N-ACETYL-D-GLUCOSAMINE SYNTHASE"/>
    <property type="match status" value="1"/>
</dbReference>
<dbReference type="CDD" id="cd06423">
    <property type="entry name" value="CESA_like"/>
    <property type="match status" value="1"/>
</dbReference>
<dbReference type="SUPFAM" id="SSF53448">
    <property type="entry name" value="Nucleotide-diphospho-sugar transferases"/>
    <property type="match status" value="1"/>
</dbReference>
<feature type="transmembrane region" description="Helical" evidence="4">
    <location>
        <begin position="370"/>
        <end position="396"/>
    </location>
</feature>
<keyword evidence="7" id="KW-1185">Reference proteome</keyword>
<dbReference type="KEGG" id="acu:Atc_0516"/>
<sequence length="483" mass="55175">MTTVTQYLIDYQYVILAYFVLLAAVYALTLVYAFRELQRVNLSRIDNKDLGLLVSVSNVRPVSIIIPAYNEAVTIAETLYSAIKTQYPEFEVIVVNDGSDDDTLEVLAEMLELVRVLRPVQKRLEYQPIKDIYLSRKYPNVYVVDKENGGKADALNAGLDVSSYPLFCSMDADSLLEPTALMRMANKFLFDRQLVASGGSVRILNGCTVVDGEVVRVKSPASIIESIQIAEYLRGFLAGRVVWDRMKSLLIISGAFGVFRKDLVHAINGYRHTVGEDMDLVVRLHRYCVQQKIRYHVAFDPEPVCWTQAPNEIKSLLVQRNRWQRGLIAALWHSRGMMLNPRYGSVGLVAFPYFVFIETIAPFIELTGYISLIIFFVLGIVSWPFFVLFLVFAIVWGGVLNMSAVIFDSLITKRYETVRDILEIALASALEFLGYRQVVDFERAVGSLFAWRRKWGKAKRQEIGDNKYRQIERERKLRIQKKV</sequence>
<dbReference type="AlphaFoldDB" id="F9ZSB7"/>
<protein>
    <submittedName>
        <fullName evidence="6">Glycosyl transferase, group 2 family protein</fullName>
    </submittedName>
</protein>
<evidence type="ECO:0000256" key="1">
    <source>
        <dbReference type="ARBA" id="ARBA00006739"/>
    </source>
</evidence>
<dbReference type="InterPro" id="IPR001173">
    <property type="entry name" value="Glyco_trans_2-like"/>
</dbReference>
<feature type="domain" description="Glycosyltransferase 2-like" evidence="5">
    <location>
        <begin position="63"/>
        <end position="202"/>
    </location>
</feature>
<accession>F9ZSB7</accession>
<dbReference type="Gene3D" id="3.90.550.10">
    <property type="entry name" value="Spore Coat Polysaccharide Biosynthesis Protein SpsA, Chain A"/>
    <property type="match status" value="1"/>
</dbReference>
<evidence type="ECO:0000256" key="2">
    <source>
        <dbReference type="ARBA" id="ARBA00022676"/>
    </source>
</evidence>
<dbReference type="GeneID" id="92930548"/>
<dbReference type="Pfam" id="PF00535">
    <property type="entry name" value="Glycos_transf_2"/>
    <property type="match status" value="1"/>
</dbReference>
<evidence type="ECO:0000256" key="4">
    <source>
        <dbReference type="SAM" id="Phobius"/>
    </source>
</evidence>
<keyword evidence="4" id="KW-1133">Transmembrane helix</keyword>
<keyword evidence="3 6" id="KW-0808">Transferase</keyword>
<dbReference type="STRING" id="990288.Atc_0516"/>
<reference evidence="6 7" key="1">
    <citation type="journal article" date="2011" name="J. Genet. Genomics">
        <title>Unraveling the Acidithiobacillus caldus complete genome and its central metabolisms for carbon assimilation.</title>
        <authorList>
            <person name="You X.Y."/>
            <person name="Guo X."/>
            <person name="Zheng H.J."/>
            <person name="Zhang M.J."/>
            <person name="Liu L.J."/>
            <person name="Zhu Y.Q."/>
            <person name="Zhu B."/>
            <person name="Wang S.Y."/>
            <person name="Zhao G.P."/>
            <person name="Poetsch A."/>
            <person name="Jiang C.Y."/>
            <person name="Liu S.J."/>
        </authorList>
    </citation>
    <scope>NUCLEOTIDE SEQUENCE [LARGE SCALE GENOMIC DNA]</scope>
    <source>
        <strain evidence="6 7">SM-1</strain>
    </source>
</reference>
<comment type="similarity">
    <text evidence="1">Belongs to the glycosyltransferase 2 family.</text>
</comment>
<dbReference type="InterPro" id="IPR029044">
    <property type="entry name" value="Nucleotide-diphossugar_trans"/>
</dbReference>
<evidence type="ECO:0000259" key="5">
    <source>
        <dbReference type="Pfam" id="PF00535"/>
    </source>
</evidence>
<dbReference type="HOGENOM" id="CLU_044042_1_0_6"/>
<feature type="transmembrane region" description="Helical" evidence="4">
    <location>
        <begin position="343"/>
        <end position="364"/>
    </location>
</feature>
<feature type="transmembrane region" description="Helical" evidence="4">
    <location>
        <begin position="12"/>
        <end position="34"/>
    </location>
</feature>
<keyword evidence="2" id="KW-0328">Glycosyltransferase</keyword>